<gene>
    <name evidence="2" type="ORF">RFI_16405</name>
</gene>
<evidence type="ECO:0000313" key="3">
    <source>
        <dbReference type="Proteomes" id="UP000023152"/>
    </source>
</evidence>
<name>X6N682_RETFI</name>
<reference evidence="2 3" key="1">
    <citation type="journal article" date="2013" name="Curr. Biol.">
        <title>The Genome of the Foraminiferan Reticulomyxa filosa.</title>
        <authorList>
            <person name="Glockner G."/>
            <person name="Hulsmann N."/>
            <person name="Schleicher M."/>
            <person name="Noegel A.A."/>
            <person name="Eichinger L."/>
            <person name="Gallinger C."/>
            <person name="Pawlowski J."/>
            <person name="Sierra R."/>
            <person name="Euteneuer U."/>
            <person name="Pillet L."/>
            <person name="Moustafa A."/>
            <person name="Platzer M."/>
            <person name="Groth M."/>
            <person name="Szafranski K."/>
            <person name="Schliwa M."/>
        </authorList>
    </citation>
    <scope>NUCLEOTIDE SEQUENCE [LARGE SCALE GENOMIC DNA]</scope>
</reference>
<protein>
    <submittedName>
        <fullName evidence="2">Uncharacterized protein</fullName>
    </submittedName>
</protein>
<comment type="caution">
    <text evidence="2">The sequence shown here is derived from an EMBL/GenBank/DDBJ whole genome shotgun (WGS) entry which is preliminary data.</text>
</comment>
<keyword evidence="1" id="KW-0732">Signal</keyword>
<evidence type="ECO:0000256" key="1">
    <source>
        <dbReference type="SAM" id="SignalP"/>
    </source>
</evidence>
<feature type="signal peptide" evidence="1">
    <location>
        <begin position="1"/>
        <end position="19"/>
    </location>
</feature>
<feature type="chain" id="PRO_5004975557" evidence="1">
    <location>
        <begin position="20"/>
        <end position="187"/>
    </location>
</feature>
<accession>X6N682</accession>
<dbReference type="Proteomes" id="UP000023152">
    <property type="component" value="Unassembled WGS sequence"/>
</dbReference>
<dbReference type="AlphaFoldDB" id="X6N682"/>
<evidence type="ECO:0000313" key="2">
    <source>
        <dbReference type="EMBL" id="ETO20812.1"/>
    </source>
</evidence>
<proteinExistence type="predicted"/>
<sequence length="187" mass="21496">MKSSLVLMHVINAFVLLNASKINTSDCSGTNGQTHFSQHSDMNILLTSCDTLLKQSANYMWKLKMWKCEQCLQIYNNVVNASSVQISNNESISLENEIVRVLQSNFVTNQKQSKNSLYKKILSMNKLLSISSISPTTYKWTFKEATLRYITVIERLNGKKNDYGFDLKRAFFEKTKITACWQIAKWV</sequence>
<dbReference type="EMBL" id="ASPP01012239">
    <property type="protein sequence ID" value="ETO20812.1"/>
    <property type="molecule type" value="Genomic_DNA"/>
</dbReference>
<keyword evidence="3" id="KW-1185">Reference proteome</keyword>
<organism evidence="2 3">
    <name type="scientific">Reticulomyxa filosa</name>
    <dbReference type="NCBI Taxonomy" id="46433"/>
    <lineage>
        <taxon>Eukaryota</taxon>
        <taxon>Sar</taxon>
        <taxon>Rhizaria</taxon>
        <taxon>Retaria</taxon>
        <taxon>Foraminifera</taxon>
        <taxon>Monothalamids</taxon>
        <taxon>Reticulomyxidae</taxon>
        <taxon>Reticulomyxa</taxon>
    </lineage>
</organism>